<gene>
    <name evidence="1" type="ORF">I4F81_009832</name>
</gene>
<sequence length="480" mass="49148">MAPLSRVQRPCFLPIPSLPLFAHTQGGAASCRRCRRGHWVALTGRPGPGNGDGLTGASPAHAPPPAALLPPTPGPRASLFVDPPPPPPDVAHAFGGGPFAAALLAAQAALVERLTAMHNLPHAFLPPPSTAGDEWGNNDAGAPAASMAGTFHRDVWGSGVSCVLESAPSGGVFEKAAVNVTVTRGATLPPARAAALAARHPVLAPHLTTSTDRGAVAYTAAALSLVVHPAHPHVPTLRADVRIFCVPGGGICGGGADLTPVLLYPDDAREWHADLRAGAAAAGVVDYSAAKAATDAYFYLPWRREHRGVGGVFFEGLPLDARLVEALTGDGRGLSAHTPATAADTAASAVATDAGADAATATTAAVAAMATDPTVGYLGELLATAATRYGAIVAARSRVAYGSAERRWQLRRRGRYVEFNLLADRGVAVGLSSPAARPRGVMVSAPPVVRWDYEDEEEGGPPGAAALLDVLRVPRAVVPW</sequence>
<organism evidence="1 2">
    <name type="scientific">Pyropia yezoensis</name>
    <name type="common">Susabi-nori</name>
    <name type="synonym">Porphyra yezoensis</name>
    <dbReference type="NCBI Taxonomy" id="2788"/>
    <lineage>
        <taxon>Eukaryota</taxon>
        <taxon>Rhodophyta</taxon>
        <taxon>Bangiophyceae</taxon>
        <taxon>Bangiales</taxon>
        <taxon>Bangiaceae</taxon>
        <taxon>Pyropia</taxon>
    </lineage>
</organism>
<evidence type="ECO:0000313" key="1">
    <source>
        <dbReference type="EMBL" id="KAK1867325.1"/>
    </source>
</evidence>
<keyword evidence="2" id="KW-1185">Reference proteome</keyword>
<dbReference type="EMBL" id="CM020620">
    <property type="protein sequence ID" value="KAK1867325.1"/>
    <property type="molecule type" value="Genomic_DNA"/>
</dbReference>
<evidence type="ECO:0000313" key="2">
    <source>
        <dbReference type="Proteomes" id="UP000798662"/>
    </source>
</evidence>
<protein>
    <submittedName>
        <fullName evidence="1">Uncharacterized protein</fullName>
    </submittedName>
</protein>
<proteinExistence type="predicted"/>
<name>A0ACC3CB60_PYRYE</name>
<accession>A0ACC3CB60</accession>
<reference evidence="1" key="1">
    <citation type="submission" date="2019-11" db="EMBL/GenBank/DDBJ databases">
        <title>Nori genome reveals adaptations in red seaweeds to the harsh intertidal environment.</title>
        <authorList>
            <person name="Wang D."/>
            <person name="Mao Y."/>
        </authorList>
    </citation>
    <scope>NUCLEOTIDE SEQUENCE</scope>
    <source>
        <tissue evidence="1">Gametophyte</tissue>
    </source>
</reference>
<comment type="caution">
    <text evidence="1">The sequence shown here is derived from an EMBL/GenBank/DDBJ whole genome shotgun (WGS) entry which is preliminary data.</text>
</comment>
<dbReference type="Proteomes" id="UP000798662">
    <property type="component" value="Chromosome 3"/>
</dbReference>